<accession>A0A7C5HQI3</accession>
<dbReference type="Pfam" id="PF00781">
    <property type="entry name" value="DAGK_cat"/>
    <property type="match status" value="1"/>
</dbReference>
<dbReference type="GO" id="GO:0008654">
    <property type="term" value="P:phospholipid biosynthetic process"/>
    <property type="evidence" value="ECO:0007669"/>
    <property type="project" value="UniProtKB-KW"/>
</dbReference>
<dbReference type="NCBIfam" id="TIGR00147">
    <property type="entry name" value="YegS/Rv2252/BmrU family lipid kinase"/>
    <property type="match status" value="1"/>
</dbReference>
<sequence>MAGAMSDNVTFIFNPAADKGRAAAKAALVRHSVGQFERAAFAETRFAGHAADLARSAASDGAMLVVCGGDGTLNEVVNAVAGLPVKIGILPVGSANDFLKTFQPAKKSSEERIKSFANSSSRRVDLGRVAFSDDRQRLFVNSIGIGFTGRIASAVKSARWLRGELSYAWALGSVLLGYRPLKMHITLDTTDGGVELDESVFAFSVSNGKVEGGKFWISPEADLCDGLLDVCILKAVPKWRVPGYVLKYLQGTQIHDVEVIYCKASAVELFMPEEEFMHIDGEVMGQVGGAIGIRAMPRAVDMLYDDSGQ</sequence>
<dbReference type="InterPro" id="IPR001206">
    <property type="entry name" value="Diacylglycerol_kinase_cat_dom"/>
</dbReference>
<dbReference type="Pfam" id="PF19279">
    <property type="entry name" value="YegS_C"/>
    <property type="match status" value="1"/>
</dbReference>
<dbReference type="Proteomes" id="UP000886059">
    <property type="component" value="Unassembled WGS sequence"/>
</dbReference>
<name>A0A7C5HQI3_9CHLB</name>
<dbReference type="Gene3D" id="3.40.50.10330">
    <property type="entry name" value="Probable inorganic polyphosphate/atp-NAD kinase, domain 1"/>
    <property type="match status" value="1"/>
</dbReference>
<dbReference type="Gene3D" id="2.60.200.40">
    <property type="match status" value="1"/>
</dbReference>
<keyword evidence="4" id="KW-0479">Metal-binding</keyword>
<evidence type="ECO:0000256" key="3">
    <source>
        <dbReference type="ARBA" id="ARBA00022679"/>
    </source>
</evidence>
<reference evidence="13" key="1">
    <citation type="journal article" date="2020" name="mSystems">
        <title>Genome- and Community-Level Interaction Insights into Carbon Utilization and Element Cycling Functions of Hydrothermarchaeota in Hydrothermal Sediment.</title>
        <authorList>
            <person name="Zhou Z."/>
            <person name="Liu Y."/>
            <person name="Xu W."/>
            <person name="Pan J."/>
            <person name="Luo Z.H."/>
            <person name="Li M."/>
        </authorList>
    </citation>
    <scope>NUCLEOTIDE SEQUENCE [LARGE SCALE GENOMIC DNA]</scope>
    <source>
        <strain evidence="13">HyVt-628</strain>
    </source>
</reference>
<dbReference type="SUPFAM" id="SSF111331">
    <property type="entry name" value="NAD kinase/diacylglycerol kinase-like"/>
    <property type="match status" value="1"/>
</dbReference>
<dbReference type="InterPro" id="IPR050187">
    <property type="entry name" value="Lipid_Phosphate_FormReg"/>
</dbReference>
<keyword evidence="10" id="KW-0594">Phospholipid biosynthesis</keyword>
<dbReference type="GO" id="GO:0005886">
    <property type="term" value="C:plasma membrane"/>
    <property type="evidence" value="ECO:0007669"/>
    <property type="project" value="TreeGrafter"/>
</dbReference>
<evidence type="ECO:0000256" key="6">
    <source>
        <dbReference type="ARBA" id="ARBA00022777"/>
    </source>
</evidence>
<dbReference type="PANTHER" id="PTHR12358:SF106">
    <property type="entry name" value="LIPID KINASE YEGS"/>
    <property type="match status" value="1"/>
</dbReference>
<keyword evidence="9" id="KW-0443">Lipid metabolism</keyword>
<keyword evidence="8" id="KW-0460">Magnesium</keyword>
<evidence type="ECO:0000256" key="2">
    <source>
        <dbReference type="ARBA" id="ARBA00022516"/>
    </source>
</evidence>
<evidence type="ECO:0000256" key="10">
    <source>
        <dbReference type="ARBA" id="ARBA00023209"/>
    </source>
</evidence>
<evidence type="ECO:0000256" key="11">
    <source>
        <dbReference type="ARBA" id="ARBA00023264"/>
    </source>
</evidence>
<keyword evidence="3" id="KW-0808">Transferase</keyword>
<keyword evidence="7" id="KW-0067">ATP-binding</keyword>
<dbReference type="GO" id="GO:0046872">
    <property type="term" value="F:metal ion binding"/>
    <property type="evidence" value="ECO:0007669"/>
    <property type="project" value="UniProtKB-KW"/>
</dbReference>
<evidence type="ECO:0000256" key="5">
    <source>
        <dbReference type="ARBA" id="ARBA00022741"/>
    </source>
</evidence>
<dbReference type="InterPro" id="IPR045540">
    <property type="entry name" value="YegS/DAGK_C"/>
</dbReference>
<feature type="domain" description="DAGKc" evidence="12">
    <location>
        <begin position="4"/>
        <end position="134"/>
    </location>
</feature>
<dbReference type="GO" id="GO:0004143">
    <property type="term" value="F:ATP-dependent diacylglycerol kinase activity"/>
    <property type="evidence" value="ECO:0007669"/>
    <property type="project" value="TreeGrafter"/>
</dbReference>
<keyword evidence="2" id="KW-0444">Lipid biosynthesis</keyword>
<proteinExistence type="predicted"/>
<evidence type="ECO:0000256" key="1">
    <source>
        <dbReference type="ARBA" id="ARBA00001946"/>
    </source>
</evidence>
<evidence type="ECO:0000256" key="7">
    <source>
        <dbReference type="ARBA" id="ARBA00022840"/>
    </source>
</evidence>
<evidence type="ECO:0000313" key="13">
    <source>
        <dbReference type="EMBL" id="HHE08180.1"/>
    </source>
</evidence>
<dbReference type="SMART" id="SM00046">
    <property type="entry name" value="DAGKc"/>
    <property type="match status" value="1"/>
</dbReference>
<comment type="cofactor">
    <cofactor evidence="1">
        <name>Mg(2+)</name>
        <dbReference type="ChEBI" id="CHEBI:18420"/>
    </cofactor>
</comment>
<evidence type="ECO:0000256" key="9">
    <source>
        <dbReference type="ARBA" id="ARBA00023098"/>
    </source>
</evidence>
<keyword evidence="11" id="KW-1208">Phospholipid metabolism</keyword>
<dbReference type="PROSITE" id="PS50146">
    <property type="entry name" value="DAGK"/>
    <property type="match status" value="1"/>
</dbReference>
<dbReference type="EMBL" id="DRSK01000272">
    <property type="protein sequence ID" value="HHE08180.1"/>
    <property type="molecule type" value="Genomic_DNA"/>
</dbReference>
<dbReference type="PANTHER" id="PTHR12358">
    <property type="entry name" value="SPHINGOSINE KINASE"/>
    <property type="match status" value="1"/>
</dbReference>
<evidence type="ECO:0000256" key="4">
    <source>
        <dbReference type="ARBA" id="ARBA00022723"/>
    </source>
</evidence>
<dbReference type="GO" id="GO:0005524">
    <property type="term" value="F:ATP binding"/>
    <property type="evidence" value="ECO:0007669"/>
    <property type="project" value="UniProtKB-KW"/>
</dbReference>
<dbReference type="InterPro" id="IPR016064">
    <property type="entry name" value="NAD/diacylglycerol_kinase_sf"/>
</dbReference>
<protein>
    <submittedName>
        <fullName evidence="13">YegS/Rv2252/BmrU family lipid kinase</fullName>
    </submittedName>
</protein>
<organism evidence="13">
    <name type="scientific">Chlorobaculum parvum</name>
    <dbReference type="NCBI Taxonomy" id="274539"/>
    <lineage>
        <taxon>Bacteria</taxon>
        <taxon>Pseudomonadati</taxon>
        <taxon>Chlorobiota</taxon>
        <taxon>Chlorobiia</taxon>
        <taxon>Chlorobiales</taxon>
        <taxon>Chlorobiaceae</taxon>
        <taxon>Chlorobaculum</taxon>
    </lineage>
</organism>
<comment type="caution">
    <text evidence="13">The sequence shown here is derived from an EMBL/GenBank/DDBJ whole genome shotgun (WGS) entry which is preliminary data.</text>
</comment>
<keyword evidence="5" id="KW-0547">Nucleotide-binding</keyword>
<dbReference type="AlphaFoldDB" id="A0A7C5HQI3"/>
<evidence type="ECO:0000259" key="12">
    <source>
        <dbReference type="PROSITE" id="PS50146"/>
    </source>
</evidence>
<dbReference type="InterPro" id="IPR017438">
    <property type="entry name" value="ATP-NAD_kinase_N"/>
</dbReference>
<dbReference type="InterPro" id="IPR005218">
    <property type="entry name" value="Diacylglycerol/lipid_kinase"/>
</dbReference>
<evidence type="ECO:0000256" key="8">
    <source>
        <dbReference type="ARBA" id="ARBA00022842"/>
    </source>
</evidence>
<keyword evidence="6 13" id="KW-0418">Kinase</keyword>
<gene>
    <name evidence="13" type="ORF">ENL01_04835</name>
</gene>